<dbReference type="CDD" id="cd06464">
    <property type="entry name" value="ACD_sHsps-like"/>
    <property type="match status" value="1"/>
</dbReference>
<dbReference type="RefSeq" id="WP_127121024.1">
    <property type="nucleotide sequence ID" value="NZ_BHXQ01000001.1"/>
</dbReference>
<gene>
    <name evidence="4" type="ORF">SanaruYs_05980</name>
</gene>
<evidence type="ECO:0000256" key="2">
    <source>
        <dbReference type="RuleBase" id="RU003616"/>
    </source>
</evidence>
<reference evidence="4 5" key="1">
    <citation type="submission" date="2018-11" db="EMBL/GenBank/DDBJ databases">
        <title>Chryseotalea sanarue gen. nov., sp., nov., a member of the family Cytophagaceae, isolated from a brackish lake in Hamamatsu Japan.</title>
        <authorList>
            <person name="Maejima Y."/>
            <person name="Iino T."/>
            <person name="Muraguchi Y."/>
            <person name="Fukuda K."/>
            <person name="Ohkuma M."/>
            <person name="Moriuchi R."/>
            <person name="Dohra H."/>
            <person name="Kimbara K."/>
            <person name="Shintani M."/>
        </authorList>
    </citation>
    <scope>NUCLEOTIDE SEQUENCE [LARGE SCALE GENOMIC DNA]</scope>
    <source>
        <strain evidence="4 5">Ys</strain>
    </source>
</reference>
<dbReference type="PROSITE" id="PS01031">
    <property type="entry name" value="SHSP"/>
    <property type="match status" value="1"/>
</dbReference>
<name>A0A401U641_9BACT</name>
<dbReference type="AlphaFoldDB" id="A0A401U641"/>
<accession>A0A401U641</accession>
<dbReference type="PANTHER" id="PTHR11527">
    <property type="entry name" value="HEAT-SHOCK PROTEIN 20 FAMILY MEMBER"/>
    <property type="match status" value="1"/>
</dbReference>
<comment type="similarity">
    <text evidence="1 2">Belongs to the small heat shock protein (HSP20) family.</text>
</comment>
<evidence type="ECO:0000259" key="3">
    <source>
        <dbReference type="PROSITE" id="PS01031"/>
    </source>
</evidence>
<keyword evidence="5" id="KW-1185">Reference proteome</keyword>
<dbReference type="InterPro" id="IPR031107">
    <property type="entry name" value="Small_HSP"/>
</dbReference>
<comment type="caution">
    <text evidence="4">The sequence shown here is derived from an EMBL/GenBank/DDBJ whole genome shotgun (WGS) entry which is preliminary data.</text>
</comment>
<dbReference type="OrthoDB" id="9814487at2"/>
<feature type="domain" description="SHSP" evidence="3">
    <location>
        <begin position="39"/>
        <end position="154"/>
    </location>
</feature>
<evidence type="ECO:0000256" key="1">
    <source>
        <dbReference type="PROSITE-ProRule" id="PRU00285"/>
    </source>
</evidence>
<proteinExistence type="inferred from homology"/>
<dbReference type="Pfam" id="PF00011">
    <property type="entry name" value="HSP20"/>
    <property type="match status" value="1"/>
</dbReference>
<dbReference type="Proteomes" id="UP000288227">
    <property type="component" value="Unassembled WGS sequence"/>
</dbReference>
<dbReference type="InterPro" id="IPR008978">
    <property type="entry name" value="HSP20-like_chaperone"/>
</dbReference>
<evidence type="ECO:0000313" key="5">
    <source>
        <dbReference type="Proteomes" id="UP000288227"/>
    </source>
</evidence>
<evidence type="ECO:0000313" key="4">
    <source>
        <dbReference type="EMBL" id="GCC50383.1"/>
    </source>
</evidence>
<dbReference type="Gene3D" id="2.60.40.790">
    <property type="match status" value="1"/>
</dbReference>
<protein>
    <submittedName>
        <fullName evidence="4">Hsp20/alpha crystallin family protein</fullName>
    </submittedName>
</protein>
<dbReference type="SUPFAM" id="SSF49764">
    <property type="entry name" value="HSP20-like chaperones"/>
    <property type="match status" value="1"/>
</dbReference>
<sequence>MNTLLKPATGLSRVFSDWLRPDSLFDREFFDIESDLFPAKPGVNVPSVNIKETPKEFTFELAAPGMERKDFNIELKNHSLTVSAEKEEENEEGTEKSDYWRKEYSYNSFTRSFILPENIKEGNIDAKYENGILMIHVPKAKETPVESPKKIMVK</sequence>
<dbReference type="InterPro" id="IPR002068">
    <property type="entry name" value="A-crystallin/Hsp20_dom"/>
</dbReference>
<organism evidence="4 5">
    <name type="scientific">Chryseotalea sanaruensis</name>
    <dbReference type="NCBI Taxonomy" id="2482724"/>
    <lineage>
        <taxon>Bacteria</taxon>
        <taxon>Pseudomonadati</taxon>
        <taxon>Bacteroidota</taxon>
        <taxon>Cytophagia</taxon>
        <taxon>Cytophagales</taxon>
        <taxon>Chryseotaleaceae</taxon>
        <taxon>Chryseotalea</taxon>
    </lineage>
</organism>
<dbReference type="EMBL" id="BHXQ01000001">
    <property type="protein sequence ID" value="GCC50383.1"/>
    <property type="molecule type" value="Genomic_DNA"/>
</dbReference>